<sequence>MAAALSQTKFLKTGVFEVMKMKYRIEVSEEQLRVIGLAVDEYMRLRIGQFDDLAEDLAYDGIPRVKALTGKYTYDTDLQKRCSNIKNLFETAYKMAFPPRGYRGRQHDSWGTCIDLVHAIEHQQWLDSPKDKREKPRTTIRSFEPVPLGHEPFPKIERVEE</sequence>
<protein>
    <submittedName>
        <fullName evidence="2">Uncharacterized protein</fullName>
    </submittedName>
</protein>
<feature type="compositionally biased region" description="Basic and acidic residues" evidence="1">
    <location>
        <begin position="152"/>
        <end position="161"/>
    </location>
</feature>
<evidence type="ECO:0000313" key="2">
    <source>
        <dbReference type="EMBL" id="DAF58121.1"/>
    </source>
</evidence>
<organism evidence="2">
    <name type="scientific">Caudovirales sp. ctyaR3</name>
    <dbReference type="NCBI Taxonomy" id="2827640"/>
    <lineage>
        <taxon>Viruses</taxon>
        <taxon>Duplodnaviria</taxon>
        <taxon>Heunggongvirae</taxon>
        <taxon>Uroviricota</taxon>
        <taxon>Caudoviricetes</taxon>
    </lineage>
</organism>
<name>A0A8S5T4F4_9CAUD</name>
<proteinExistence type="predicted"/>
<evidence type="ECO:0000256" key="1">
    <source>
        <dbReference type="SAM" id="MobiDB-lite"/>
    </source>
</evidence>
<dbReference type="EMBL" id="BK032746">
    <property type="protein sequence ID" value="DAF58121.1"/>
    <property type="molecule type" value="Genomic_DNA"/>
</dbReference>
<accession>A0A8S5T4F4</accession>
<reference evidence="2" key="1">
    <citation type="journal article" date="2021" name="Proc. Natl. Acad. Sci. U.S.A.">
        <title>A Catalog of Tens of Thousands of Viruses from Human Metagenomes Reveals Hidden Associations with Chronic Diseases.</title>
        <authorList>
            <person name="Tisza M.J."/>
            <person name="Buck C.B."/>
        </authorList>
    </citation>
    <scope>NUCLEOTIDE SEQUENCE</scope>
    <source>
        <strain evidence="2">CtyaR3</strain>
    </source>
</reference>
<feature type="region of interest" description="Disordered" evidence="1">
    <location>
        <begin position="127"/>
        <end position="161"/>
    </location>
</feature>
<feature type="compositionally biased region" description="Basic and acidic residues" evidence="1">
    <location>
        <begin position="128"/>
        <end position="137"/>
    </location>
</feature>